<name>A0A0B7NDI9_9FUNG</name>
<protein>
    <recommendedName>
        <fullName evidence="3">Polyketide cyclase</fullName>
    </recommendedName>
</protein>
<reference evidence="1 2" key="1">
    <citation type="submission" date="2014-09" db="EMBL/GenBank/DDBJ databases">
        <authorList>
            <person name="Ellenberger Sabrina"/>
        </authorList>
    </citation>
    <scope>NUCLEOTIDE SEQUENCE [LARGE SCALE GENOMIC DNA]</scope>
    <source>
        <strain evidence="1 2">CBS 412.66</strain>
    </source>
</reference>
<dbReference type="AlphaFoldDB" id="A0A0B7NDI9"/>
<evidence type="ECO:0000313" key="1">
    <source>
        <dbReference type="EMBL" id="CEP15486.1"/>
    </source>
</evidence>
<dbReference type="Gene3D" id="3.30.530.20">
    <property type="match status" value="1"/>
</dbReference>
<dbReference type="Proteomes" id="UP000054107">
    <property type="component" value="Unassembled WGS sequence"/>
</dbReference>
<organism evidence="1 2">
    <name type="scientific">Parasitella parasitica</name>
    <dbReference type="NCBI Taxonomy" id="35722"/>
    <lineage>
        <taxon>Eukaryota</taxon>
        <taxon>Fungi</taxon>
        <taxon>Fungi incertae sedis</taxon>
        <taxon>Mucoromycota</taxon>
        <taxon>Mucoromycotina</taxon>
        <taxon>Mucoromycetes</taxon>
        <taxon>Mucorales</taxon>
        <taxon>Mucorineae</taxon>
        <taxon>Mucoraceae</taxon>
        <taxon>Parasitella</taxon>
    </lineage>
</organism>
<evidence type="ECO:0008006" key="3">
    <source>
        <dbReference type="Google" id="ProtNLM"/>
    </source>
</evidence>
<dbReference type="SUPFAM" id="SSF55961">
    <property type="entry name" value="Bet v1-like"/>
    <property type="match status" value="1"/>
</dbReference>
<proteinExistence type="predicted"/>
<keyword evidence="2" id="KW-1185">Reference proteome</keyword>
<gene>
    <name evidence="1" type="primary">PARPA_09716.1 scaffold 38623</name>
</gene>
<dbReference type="InterPro" id="IPR023393">
    <property type="entry name" value="START-like_dom_sf"/>
</dbReference>
<dbReference type="OrthoDB" id="2586183at2759"/>
<dbReference type="EMBL" id="LN732480">
    <property type="protein sequence ID" value="CEP15486.1"/>
    <property type="molecule type" value="Genomic_DNA"/>
</dbReference>
<sequence>MATQSAIHWPEKYTPGFTDNFVSNEIIVKGLSVNDIWPYLANTAHWTKYYKNASDITFPRGGGPELAADLDFSFSTFGFPPLAAKVVEFVAPAKGQAARLSWTAKQDRSPEEKLDVLHAWLLEDLDGGRVRILTQESQIGKPAADLAKANPNPMLNGHQDWLNGLREIALKNKL</sequence>
<accession>A0A0B7NDI9</accession>
<evidence type="ECO:0000313" key="2">
    <source>
        <dbReference type="Proteomes" id="UP000054107"/>
    </source>
</evidence>